<dbReference type="PANTHER" id="PTHR14625:SF3">
    <property type="entry name" value="MICROCEPHALIN"/>
    <property type="match status" value="1"/>
</dbReference>
<protein>
    <submittedName>
        <fullName evidence="2">Microcephalin</fullName>
    </submittedName>
</protein>
<dbReference type="PANTHER" id="PTHR14625">
    <property type="entry name" value="MICROCEPHALIN"/>
    <property type="match status" value="1"/>
</dbReference>
<gene>
    <name evidence="2" type="ORF">Baya_9014</name>
</gene>
<dbReference type="InterPro" id="IPR036420">
    <property type="entry name" value="BRCT_dom_sf"/>
</dbReference>
<dbReference type="OrthoDB" id="2384350at2759"/>
<organism evidence="2 3">
    <name type="scientific">Bagarius yarrelli</name>
    <name type="common">Goonch</name>
    <name type="synonym">Bagrus yarrelli</name>
    <dbReference type="NCBI Taxonomy" id="175774"/>
    <lineage>
        <taxon>Eukaryota</taxon>
        <taxon>Metazoa</taxon>
        <taxon>Chordata</taxon>
        <taxon>Craniata</taxon>
        <taxon>Vertebrata</taxon>
        <taxon>Euteleostomi</taxon>
        <taxon>Actinopterygii</taxon>
        <taxon>Neopterygii</taxon>
        <taxon>Teleostei</taxon>
        <taxon>Ostariophysi</taxon>
        <taxon>Siluriformes</taxon>
        <taxon>Sisoridae</taxon>
        <taxon>Sisorinae</taxon>
        <taxon>Bagarius</taxon>
    </lineage>
</organism>
<keyword evidence="3" id="KW-1185">Reference proteome</keyword>
<dbReference type="AlphaFoldDB" id="A0A556U765"/>
<dbReference type="GO" id="GO:0000278">
    <property type="term" value="P:mitotic cell cycle"/>
    <property type="evidence" value="ECO:0007669"/>
    <property type="project" value="TreeGrafter"/>
</dbReference>
<sequence length="173" mass="20058">MTSKKVPAAILKDVVAYVDVWSASKTENYSDPFIQQLREMGAQVCKTFNKQVTHVVFKHGHQATWNKAKKMGVKMVSVHWVARCKENSEHADEALYPAHNEESQLNRLKKRTHRCMQPRDIPLSTPRRLKRKLDKMMEELARSSPVGKKQPPPPFFFFFFFYGILHINTASND</sequence>
<feature type="domain" description="BRCT" evidence="1">
    <location>
        <begin position="6"/>
        <end position="98"/>
    </location>
</feature>
<dbReference type="Proteomes" id="UP000319801">
    <property type="component" value="Unassembled WGS sequence"/>
</dbReference>
<name>A0A556U765_BAGYA</name>
<evidence type="ECO:0000313" key="3">
    <source>
        <dbReference type="Proteomes" id="UP000319801"/>
    </source>
</evidence>
<dbReference type="InterPro" id="IPR001357">
    <property type="entry name" value="BRCT_dom"/>
</dbReference>
<dbReference type="Gene3D" id="3.40.50.10190">
    <property type="entry name" value="BRCT domain"/>
    <property type="match status" value="1"/>
</dbReference>
<dbReference type="PROSITE" id="PS50172">
    <property type="entry name" value="BRCT"/>
    <property type="match status" value="1"/>
</dbReference>
<accession>A0A556U765</accession>
<proteinExistence type="predicted"/>
<dbReference type="InterPro" id="IPR022047">
    <property type="entry name" value="Microcephalin-like"/>
</dbReference>
<comment type="caution">
    <text evidence="2">The sequence shown here is derived from an EMBL/GenBank/DDBJ whole genome shotgun (WGS) entry which is preliminary data.</text>
</comment>
<dbReference type="SUPFAM" id="SSF52113">
    <property type="entry name" value="BRCT domain"/>
    <property type="match status" value="1"/>
</dbReference>
<dbReference type="EMBL" id="VCAZ01000057">
    <property type="protein sequence ID" value="TSN48499.1"/>
    <property type="molecule type" value="Genomic_DNA"/>
</dbReference>
<evidence type="ECO:0000313" key="2">
    <source>
        <dbReference type="EMBL" id="TSN48499.1"/>
    </source>
</evidence>
<dbReference type="CDD" id="cd17716">
    <property type="entry name" value="BRCT_microcephalin_rpt1"/>
    <property type="match status" value="1"/>
</dbReference>
<reference evidence="2 3" key="1">
    <citation type="journal article" date="2019" name="Genome Biol. Evol.">
        <title>Whole-Genome Sequencing of the Giant Devil Catfish, Bagarius yarrelli.</title>
        <authorList>
            <person name="Jiang W."/>
            <person name="Lv Y."/>
            <person name="Cheng L."/>
            <person name="Yang K."/>
            <person name="Chao B."/>
            <person name="Wang X."/>
            <person name="Li Y."/>
            <person name="Pan X."/>
            <person name="You X."/>
            <person name="Zhang Y."/>
            <person name="Yang J."/>
            <person name="Li J."/>
            <person name="Zhang X."/>
            <person name="Liu S."/>
            <person name="Sun C."/>
            <person name="Yang J."/>
            <person name="Shi Q."/>
        </authorList>
    </citation>
    <scope>NUCLEOTIDE SEQUENCE [LARGE SCALE GENOMIC DNA]</scope>
    <source>
        <strain evidence="2">JWS20170419001</strain>
        <tissue evidence="2">Muscle</tissue>
    </source>
</reference>
<dbReference type="Pfam" id="PF12738">
    <property type="entry name" value="PTCB-BRCT"/>
    <property type="match status" value="1"/>
</dbReference>
<dbReference type="SMART" id="SM00292">
    <property type="entry name" value="BRCT"/>
    <property type="match status" value="1"/>
</dbReference>
<evidence type="ECO:0000259" key="1">
    <source>
        <dbReference type="PROSITE" id="PS50172"/>
    </source>
</evidence>